<dbReference type="KEGG" id="sfc:Spiaf_1127"/>
<dbReference type="PROSITE" id="PS50093">
    <property type="entry name" value="PKD"/>
    <property type="match status" value="1"/>
</dbReference>
<dbReference type="PATRIC" id="fig|889378.3.peg.1130"/>
<gene>
    <name evidence="3" type="ordered locus">Spiaf_1127</name>
</gene>
<proteinExistence type="predicted"/>
<feature type="region of interest" description="Disordered" evidence="1">
    <location>
        <begin position="305"/>
        <end position="326"/>
    </location>
</feature>
<dbReference type="InterPro" id="IPR000601">
    <property type="entry name" value="PKD_dom"/>
</dbReference>
<dbReference type="InterPro" id="IPR011889">
    <property type="entry name" value="Liste_lipo_26"/>
</dbReference>
<dbReference type="InterPro" id="IPR005046">
    <property type="entry name" value="DUF285"/>
</dbReference>
<evidence type="ECO:0000256" key="1">
    <source>
        <dbReference type="SAM" id="MobiDB-lite"/>
    </source>
</evidence>
<keyword evidence="4" id="KW-1185">Reference proteome</keyword>
<dbReference type="EMBL" id="CP003282">
    <property type="protein sequence ID" value="AFG37213.1"/>
    <property type="molecule type" value="Genomic_DNA"/>
</dbReference>
<dbReference type="OrthoDB" id="370441at2"/>
<evidence type="ECO:0000259" key="2">
    <source>
        <dbReference type="PROSITE" id="PS50093"/>
    </source>
</evidence>
<evidence type="ECO:0000313" key="3">
    <source>
        <dbReference type="EMBL" id="AFG37213.1"/>
    </source>
</evidence>
<dbReference type="STRING" id="889378.Spiaf_1127"/>
<dbReference type="PROSITE" id="PS51257">
    <property type="entry name" value="PROKAR_LIPOPROTEIN"/>
    <property type="match status" value="1"/>
</dbReference>
<sequence length="326" mass="35813">MKKNFSIIGVGVVVALLLVSGCGGIIDLEIDGLDLPFIMEVTTTEDNQTFELRNQTQPLTVDWGDGTVEEITTTDATHEYATEGSYDITIGAEELWISQKAFSANTPELITDIKQWGNIQWTSMDSMFRGATNLTSFTAKDTPDLSSVTNMSRMFKFASNFNQDIGDWDVGNVTNMSRMFRDASNFNQDISGWDVSNVTTMSSMFQNASNFNQDIGNWNTSSVTNMSFMFLGASSFNQDIGGWDTSDVSGMGGMFQNASSFNQDIGGWDTSRVTNMSGMFLGASNFNQDLSGWCVTNITNKPNDFDTDSGFAGQDELQPQWGTCPD</sequence>
<organism evidence="3 4">
    <name type="scientific">Spirochaeta africana (strain ATCC 700263 / DSM 8902 / Z-7692)</name>
    <dbReference type="NCBI Taxonomy" id="889378"/>
    <lineage>
        <taxon>Bacteria</taxon>
        <taxon>Pseudomonadati</taxon>
        <taxon>Spirochaetota</taxon>
        <taxon>Spirochaetia</taxon>
        <taxon>Spirochaetales</taxon>
        <taxon>Spirochaetaceae</taxon>
        <taxon>Spirochaeta</taxon>
    </lineage>
</organism>
<evidence type="ECO:0000313" key="4">
    <source>
        <dbReference type="Proteomes" id="UP000007383"/>
    </source>
</evidence>
<dbReference type="HOGENOM" id="CLU_852345_0_0_12"/>
<dbReference type="InterPro" id="IPR035986">
    <property type="entry name" value="PKD_dom_sf"/>
</dbReference>
<dbReference type="eggNOG" id="COG3291">
    <property type="taxonomic scope" value="Bacteria"/>
</dbReference>
<name>H9UI70_SPIAZ</name>
<dbReference type="NCBIfam" id="TIGR02167">
    <property type="entry name" value="Liste_lipo_26"/>
    <property type="match status" value="4"/>
</dbReference>
<accession>H9UI70</accession>
<dbReference type="InterPro" id="IPR013783">
    <property type="entry name" value="Ig-like_fold"/>
</dbReference>
<dbReference type="RefSeq" id="WP_014455203.1">
    <property type="nucleotide sequence ID" value="NC_017098.1"/>
</dbReference>
<protein>
    <submittedName>
        <fullName evidence="3">Surface protein 26-residue repeat-containing protein</fullName>
    </submittedName>
</protein>
<dbReference type="Proteomes" id="UP000007383">
    <property type="component" value="Chromosome"/>
</dbReference>
<feature type="domain" description="PKD" evidence="2">
    <location>
        <begin position="62"/>
        <end position="92"/>
    </location>
</feature>
<dbReference type="SUPFAM" id="SSF49299">
    <property type="entry name" value="PKD domain"/>
    <property type="match status" value="1"/>
</dbReference>
<dbReference type="AlphaFoldDB" id="H9UI70"/>
<reference evidence="4" key="1">
    <citation type="journal article" date="2013" name="Stand. Genomic Sci.">
        <title>Complete genome sequence of the halophilic bacterium Spirochaeta africana type strain (Z-7692(T)) from the alkaline Lake Magadi in the East African Rift.</title>
        <authorList>
            <person name="Liolos K."/>
            <person name="Abt B."/>
            <person name="Scheuner C."/>
            <person name="Teshima H."/>
            <person name="Held B."/>
            <person name="Lapidus A."/>
            <person name="Nolan M."/>
            <person name="Lucas S."/>
            <person name="Deshpande S."/>
            <person name="Cheng J.F."/>
            <person name="Tapia R."/>
            <person name="Goodwin L.A."/>
            <person name="Pitluck S."/>
            <person name="Pagani I."/>
            <person name="Ivanova N."/>
            <person name="Mavromatis K."/>
            <person name="Mikhailova N."/>
            <person name="Huntemann M."/>
            <person name="Pati A."/>
            <person name="Chen A."/>
            <person name="Palaniappan K."/>
            <person name="Land M."/>
            <person name="Rohde M."/>
            <person name="Tindall B.J."/>
            <person name="Detter J.C."/>
            <person name="Goker M."/>
            <person name="Bristow J."/>
            <person name="Eisen J.A."/>
            <person name="Markowitz V."/>
            <person name="Hugenholtz P."/>
            <person name="Woyke T."/>
            <person name="Klenk H.P."/>
            <person name="Kyrpides N.C."/>
        </authorList>
    </citation>
    <scope>NUCLEOTIDE SEQUENCE</scope>
    <source>
        <strain evidence="4">ATCC 700263 / DSM 8902 / Z-7692</strain>
    </source>
</reference>
<dbReference type="Pfam" id="PF03382">
    <property type="entry name" value="DUF285"/>
    <property type="match status" value="1"/>
</dbReference>
<dbReference type="Gene3D" id="2.60.40.10">
    <property type="entry name" value="Immunoglobulins"/>
    <property type="match status" value="1"/>
</dbReference>